<proteinExistence type="predicted"/>
<feature type="transmembrane region" description="Helical" evidence="5">
    <location>
        <begin position="44"/>
        <end position="65"/>
    </location>
</feature>
<keyword evidence="6" id="KW-0489">Methyltransferase</keyword>
<keyword evidence="6" id="KW-0808">Transferase</keyword>
<evidence type="ECO:0000256" key="3">
    <source>
        <dbReference type="ARBA" id="ARBA00022989"/>
    </source>
</evidence>
<feature type="transmembrane region" description="Helical" evidence="5">
    <location>
        <begin position="77"/>
        <end position="95"/>
    </location>
</feature>
<evidence type="ECO:0000256" key="4">
    <source>
        <dbReference type="ARBA" id="ARBA00023136"/>
    </source>
</evidence>
<dbReference type="EMBL" id="JBHSKF010000012">
    <property type="protein sequence ID" value="MFC5289627.1"/>
    <property type="molecule type" value="Genomic_DNA"/>
</dbReference>
<protein>
    <submittedName>
        <fullName evidence="6">Methyltransferase family protein</fullName>
        <ecNumber evidence="6">2.1.1.100</ecNumber>
        <ecNumber evidence="6">2.1.1.334</ecNumber>
    </submittedName>
</protein>
<feature type="transmembrane region" description="Helical" evidence="5">
    <location>
        <begin position="161"/>
        <end position="192"/>
    </location>
</feature>
<evidence type="ECO:0000256" key="5">
    <source>
        <dbReference type="SAM" id="Phobius"/>
    </source>
</evidence>
<dbReference type="Pfam" id="PF04140">
    <property type="entry name" value="ICMT"/>
    <property type="match status" value="1"/>
</dbReference>
<gene>
    <name evidence="6" type="ORF">ACFPM7_21460</name>
</gene>
<evidence type="ECO:0000256" key="1">
    <source>
        <dbReference type="ARBA" id="ARBA00004141"/>
    </source>
</evidence>
<dbReference type="GO" id="GO:0032259">
    <property type="term" value="P:methylation"/>
    <property type="evidence" value="ECO:0007669"/>
    <property type="project" value="UniProtKB-KW"/>
</dbReference>
<dbReference type="PANTHER" id="PTHR43847">
    <property type="entry name" value="BLL3993 PROTEIN"/>
    <property type="match status" value="1"/>
</dbReference>
<keyword evidence="2 5" id="KW-0812">Transmembrane</keyword>
<organism evidence="6 7">
    <name type="scientific">Actinokineospora guangxiensis</name>
    <dbReference type="NCBI Taxonomy" id="1490288"/>
    <lineage>
        <taxon>Bacteria</taxon>
        <taxon>Bacillati</taxon>
        <taxon>Actinomycetota</taxon>
        <taxon>Actinomycetes</taxon>
        <taxon>Pseudonocardiales</taxon>
        <taxon>Pseudonocardiaceae</taxon>
        <taxon>Actinokineospora</taxon>
    </lineage>
</organism>
<keyword evidence="3 5" id="KW-1133">Transmembrane helix</keyword>
<keyword evidence="7" id="KW-1185">Reference proteome</keyword>
<dbReference type="PANTHER" id="PTHR43847:SF1">
    <property type="entry name" value="BLL3993 PROTEIN"/>
    <property type="match status" value="1"/>
</dbReference>
<comment type="caution">
    <text evidence="6">The sequence shown here is derived from an EMBL/GenBank/DDBJ whole genome shotgun (WGS) entry which is preliminary data.</text>
</comment>
<dbReference type="InterPro" id="IPR052527">
    <property type="entry name" value="Metal_cation-efflux_comp"/>
</dbReference>
<dbReference type="RefSeq" id="WP_378249480.1">
    <property type="nucleotide sequence ID" value="NZ_JBHSKF010000012.1"/>
</dbReference>
<feature type="transmembrane region" description="Helical" evidence="5">
    <location>
        <begin position="12"/>
        <end position="32"/>
    </location>
</feature>
<dbReference type="EC" id="2.1.1.100" evidence="6"/>
<comment type="subcellular location">
    <subcellularLocation>
        <location evidence="1">Membrane</location>
        <topology evidence="1">Multi-pass membrane protein</topology>
    </subcellularLocation>
</comment>
<keyword evidence="4 5" id="KW-0472">Membrane</keyword>
<name>A0ABW0ERW5_9PSEU</name>
<dbReference type="Proteomes" id="UP001596157">
    <property type="component" value="Unassembled WGS sequence"/>
</dbReference>
<dbReference type="EC" id="2.1.1.334" evidence="6"/>
<evidence type="ECO:0000313" key="6">
    <source>
        <dbReference type="EMBL" id="MFC5289627.1"/>
    </source>
</evidence>
<feature type="transmembrane region" description="Helical" evidence="5">
    <location>
        <begin position="107"/>
        <end position="128"/>
    </location>
</feature>
<dbReference type="InterPro" id="IPR007269">
    <property type="entry name" value="ICMT_MeTrfase"/>
</dbReference>
<evidence type="ECO:0000313" key="7">
    <source>
        <dbReference type="Proteomes" id="UP001596157"/>
    </source>
</evidence>
<evidence type="ECO:0000256" key="2">
    <source>
        <dbReference type="ARBA" id="ARBA00022692"/>
    </source>
</evidence>
<reference evidence="7" key="1">
    <citation type="journal article" date="2019" name="Int. J. Syst. Evol. Microbiol.">
        <title>The Global Catalogue of Microorganisms (GCM) 10K type strain sequencing project: providing services to taxonomists for standard genome sequencing and annotation.</title>
        <authorList>
            <consortium name="The Broad Institute Genomics Platform"/>
            <consortium name="The Broad Institute Genome Sequencing Center for Infectious Disease"/>
            <person name="Wu L."/>
            <person name="Ma J."/>
        </authorList>
    </citation>
    <scope>NUCLEOTIDE SEQUENCE [LARGE SCALE GENOMIC DNA]</scope>
    <source>
        <strain evidence="7">CCUG 59778</strain>
    </source>
</reference>
<sequence>MSVGIARPVDPVTLFTRVLFVAGGALLVFRAVTHFAAAADPMRLVAGLLLLAYLAWVVLETRVTFQEPEQESAENRTLAAYASARTLVGICAVLPSVPWSGPSPWPAVPIAVFAAGIALRFAAIRALGAHYTHHVVRRDDHELVTHGPYRFLRHPAYSGMLLANAGFVGFFLNPAAVLALGLLAAALCWRIMTEERVLWSLPGYPAFAATRSRLVPGVW</sequence>
<accession>A0ABW0ERW5</accession>
<dbReference type="Gene3D" id="1.20.120.1630">
    <property type="match status" value="1"/>
</dbReference>
<dbReference type="GO" id="GO:0004671">
    <property type="term" value="F:protein C-terminal S-isoprenylcysteine carboxyl O-methyltransferase activity"/>
    <property type="evidence" value="ECO:0007669"/>
    <property type="project" value="UniProtKB-EC"/>
</dbReference>